<organism evidence="16 17">
    <name type="scientific">Pegethrix bostrychoides GSE-TBD4-15B</name>
    <dbReference type="NCBI Taxonomy" id="2839662"/>
    <lineage>
        <taxon>Bacteria</taxon>
        <taxon>Bacillati</taxon>
        <taxon>Cyanobacteriota</taxon>
        <taxon>Cyanophyceae</taxon>
        <taxon>Oculatellales</taxon>
        <taxon>Oculatellaceae</taxon>
        <taxon>Pegethrix</taxon>
    </lineage>
</organism>
<dbReference type="PANTHER" id="PTHR43065">
    <property type="entry name" value="SENSOR HISTIDINE KINASE"/>
    <property type="match status" value="1"/>
</dbReference>
<keyword evidence="11 13" id="KW-0472">Membrane</keyword>
<dbReference type="Pfam" id="PF02518">
    <property type="entry name" value="HATPase_c"/>
    <property type="match status" value="1"/>
</dbReference>
<evidence type="ECO:0000259" key="14">
    <source>
        <dbReference type="PROSITE" id="PS50109"/>
    </source>
</evidence>
<dbReference type="InterPro" id="IPR003661">
    <property type="entry name" value="HisK_dim/P_dom"/>
</dbReference>
<keyword evidence="12" id="KW-0175">Coiled coil</keyword>
<feature type="coiled-coil region" evidence="12">
    <location>
        <begin position="423"/>
        <end position="471"/>
    </location>
</feature>
<evidence type="ECO:0000256" key="10">
    <source>
        <dbReference type="ARBA" id="ARBA00023012"/>
    </source>
</evidence>
<keyword evidence="4" id="KW-1003">Cell membrane</keyword>
<feature type="domain" description="Histidine kinase" evidence="14">
    <location>
        <begin position="581"/>
        <end position="789"/>
    </location>
</feature>
<dbReference type="InterPro" id="IPR003660">
    <property type="entry name" value="HAMP_dom"/>
</dbReference>
<dbReference type="Gene3D" id="3.30.450.20">
    <property type="entry name" value="PAS domain"/>
    <property type="match status" value="1"/>
</dbReference>
<feature type="transmembrane region" description="Helical" evidence="13">
    <location>
        <begin position="29"/>
        <end position="50"/>
    </location>
</feature>
<dbReference type="EC" id="2.7.13.3" evidence="3"/>
<evidence type="ECO:0000256" key="12">
    <source>
        <dbReference type="SAM" id="Coils"/>
    </source>
</evidence>
<evidence type="ECO:0000256" key="6">
    <source>
        <dbReference type="ARBA" id="ARBA00022679"/>
    </source>
</evidence>
<sequence length="801" mass="88712">MTKRLLSNPAICLPQTRRQRLGRMSLRKVLILPFVLQIVGTVGLVGYLSFRNGQQTVNQLAYQLMQKSSSLVEQHLDEYLGVPHQINQVNLDAVELGLLDLQNFQKMGQFFFRQMQVFNVGYINFANPTGEFIGVERLENSQYLINETLRSDLGQLSIYSTDPKGNRLSSTIEEDQPPIQDEAWYADAVAAKRPVWSQIYSWDDKPEVMSISSSYPVYGRNQQLLGVMGVDLLISNIGEFLQSIKSSPATRIFIVERSGAIVAASSGTPYAIVNGEAQRLSATESEDPIVQMIARQIQADFGGFQAIQKPQKLSLQLEGEREFVQIAPWQDDFGLSWLVVVAVPEADFMAQINHNTRVTILLCLAALLSAILVGIATARWVSDPILRLNRAAKEITAGNLDQTIHLRRIDELTDLANSFNGMAAQLRASFAELAATNRQLEQRVAERTADLNAKNSQLTQALQELQTTQTELIQSEKMAALGQLVAGIAHEVNTPLGAIQASIGNISAALESSTQQLPKLFQLLPPERLADFFALLELAQQPREMLSFREERQLRRSLKQALSERSIQNAEAIADSFSKMGISPDLDAMLPLLALAENRFVIETAYQLSIVQNNSQNIMLAVERATKIVFALKNYARQDSSGQKFEAAVTDGIDTVLTLYQNQLKRGVQLQKRYAAVPKVLCYAEELTQVWSNLIHNALQAMDGQGLLEITVTQQEQQILVQITDSGGGIPADIQNRIFDPFFTTKPMGEGTGLGLDIVRRIVAKHQGRVELQSQAGHTTFSVWLPIESAPAASELPISAV</sequence>
<keyword evidence="6" id="KW-0808">Transferase</keyword>
<dbReference type="CDD" id="cd00082">
    <property type="entry name" value="HisKA"/>
    <property type="match status" value="1"/>
</dbReference>
<dbReference type="CDD" id="cd06225">
    <property type="entry name" value="HAMP"/>
    <property type="match status" value="1"/>
</dbReference>
<dbReference type="SUPFAM" id="SSF55874">
    <property type="entry name" value="ATPase domain of HSP90 chaperone/DNA topoisomerase II/histidine kinase"/>
    <property type="match status" value="1"/>
</dbReference>
<evidence type="ECO:0000256" key="7">
    <source>
        <dbReference type="ARBA" id="ARBA00022692"/>
    </source>
</evidence>
<feature type="transmembrane region" description="Helical" evidence="13">
    <location>
        <begin position="358"/>
        <end position="381"/>
    </location>
</feature>
<dbReference type="SUPFAM" id="SSF47384">
    <property type="entry name" value="Homodimeric domain of signal transducing histidine kinase"/>
    <property type="match status" value="1"/>
</dbReference>
<evidence type="ECO:0000259" key="15">
    <source>
        <dbReference type="PROSITE" id="PS50885"/>
    </source>
</evidence>
<gene>
    <name evidence="16" type="ORF">KME07_10390</name>
</gene>
<dbReference type="AlphaFoldDB" id="A0A951PA61"/>
<evidence type="ECO:0000256" key="1">
    <source>
        <dbReference type="ARBA" id="ARBA00000085"/>
    </source>
</evidence>
<comment type="catalytic activity">
    <reaction evidence="1">
        <text>ATP + protein L-histidine = ADP + protein N-phospho-L-histidine.</text>
        <dbReference type="EC" id="2.7.13.3"/>
    </reaction>
</comment>
<reference evidence="16" key="1">
    <citation type="submission" date="2021-05" db="EMBL/GenBank/DDBJ databases">
        <authorList>
            <person name="Pietrasiak N."/>
            <person name="Ward R."/>
            <person name="Stajich J.E."/>
            <person name="Kurbessoian T."/>
        </authorList>
    </citation>
    <scope>NUCLEOTIDE SEQUENCE</scope>
    <source>
        <strain evidence="16">GSE-TBD4-15B</strain>
    </source>
</reference>
<evidence type="ECO:0000256" key="4">
    <source>
        <dbReference type="ARBA" id="ARBA00022475"/>
    </source>
</evidence>
<dbReference type="GO" id="GO:0005886">
    <property type="term" value="C:plasma membrane"/>
    <property type="evidence" value="ECO:0007669"/>
    <property type="project" value="UniProtKB-SubCell"/>
</dbReference>
<dbReference type="PROSITE" id="PS50885">
    <property type="entry name" value="HAMP"/>
    <property type="match status" value="1"/>
</dbReference>
<name>A0A951PA61_9CYAN</name>
<protein>
    <recommendedName>
        <fullName evidence="3">histidine kinase</fullName>
        <ecNumber evidence="3">2.7.13.3</ecNumber>
    </recommendedName>
</protein>
<evidence type="ECO:0000256" key="3">
    <source>
        <dbReference type="ARBA" id="ARBA00012438"/>
    </source>
</evidence>
<dbReference type="InterPro" id="IPR004358">
    <property type="entry name" value="Sig_transdc_His_kin-like_C"/>
</dbReference>
<dbReference type="Gene3D" id="6.10.340.10">
    <property type="match status" value="1"/>
</dbReference>
<dbReference type="InterPro" id="IPR036097">
    <property type="entry name" value="HisK_dim/P_sf"/>
</dbReference>
<comment type="caution">
    <text evidence="16">The sequence shown here is derived from an EMBL/GenBank/DDBJ whole genome shotgun (WGS) entry which is preliminary data.</text>
</comment>
<keyword evidence="8" id="KW-0418">Kinase</keyword>
<evidence type="ECO:0000256" key="13">
    <source>
        <dbReference type="SAM" id="Phobius"/>
    </source>
</evidence>
<evidence type="ECO:0000256" key="9">
    <source>
        <dbReference type="ARBA" id="ARBA00022989"/>
    </source>
</evidence>
<dbReference type="SUPFAM" id="SSF103190">
    <property type="entry name" value="Sensory domain-like"/>
    <property type="match status" value="1"/>
</dbReference>
<keyword evidence="7 13" id="KW-0812">Transmembrane</keyword>
<dbReference type="SUPFAM" id="SSF158472">
    <property type="entry name" value="HAMP domain-like"/>
    <property type="match status" value="1"/>
</dbReference>
<dbReference type="EMBL" id="JAHHHV010000064">
    <property type="protein sequence ID" value="MBW4465831.1"/>
    <property type="molecule type" value="Genomic_DNA"/>
</dbReference>
<dbReference type="InterPro" id="IPR029151">
    <property type="entry name" value="Sensor-like_sf"/>
</dbReference>
<evidence type="ECO:0000256" key="5">
    <source>
        <dbReference type="ARBA" id="ARBA00022553"/>
    </source>
</evidence>
<proteinExistence type="predicted"/>
<dbReference type="Gene3D" id="3.30.565.10">
    <property type="entry name" value="Histidine kinase-like ATPase, C-terminal domain"/>
    <property type="match status" value="1"/>
</dbReference>
<dbReference type="InterPro" id="IPR003594">
    <property type="entry name" value="HATPase_dom"/>
</dbReference>
<dbReference type="PROSITE" id="PS50109">
    <property type="entry name" value="HIS_KIN"/>
    <property type="match status" value="1"/>
</dbReference>
<reference evidence="16" key="2">
    <citation type="journal article" date="2022" name="Microbiol. Resour. Announc.">
        <title>Metagenome Sequencing to Explore Phylogenomics of Terrestrial Cyanobacteria.</title>
        <authorList>
            <person name="Ward R.D."/>
            <person name="Stajich J.E."/>
            <person name="Johansen J.R."/>
            <person name="Huntemann M."/>
            <person name="Clum A."/>
            <person name="Foster B."/>
            <person name="Foster B."/>
            <person name="Roux S."/>
            <person name="Palaniappan K."/>
            <person name="Varghese N."/>
            <person name="Mukherjee S."/>
            <person name="Reddy T.B.K."/>
            <person name="Daum C."/>
            <person name="Copeland A."/>
            <person name="Chen I.A."/>
            <person name="Ivanova N.N."/>
            <person name="Kyrpides N.C."/>
            <person name="Shapiro N."/>
            <person name="Eloe-Fadrosh E.A."/>
            <person name="Pietrasiak N."/>
        </authorList>
    </citation>
    <scope>NUCLEOTIDE SEQUENCE</scope>
    <source>
        <strain evidence="16">GSE-TBD4-15B</strain>
    </source>
</reference>
<dbReference type="Pfam" id="PF00672">
    <property type="entry name" value="HAMP"/>
    <property type="match status" value="1"/>
</dbReference>
<dbReference type="Proteomes" id="UP000707356">
    <property type="component" value="Unassembled WGS sequence"/>
</dbReference>
<feature type="domain" description="HAMP" evidence="15">
    <location>
        <begin position="379"/>
        <end position="431"/>
    </location>
</feature>
<dbReference type="Pfam" id="PF02743">
    <property type="entry name" value="dCache_1"/>
    <property type="match status" value="1"/>
</dbReference>
<comment type="subcellular location">
    <subcellularLocation>
        <location evidence="2">Cell membrane</location>
        <topology evidence="2">Multi-pass membrane protein</topology>
    </subcellularLocation>
</comment>
<dbReference type="CDD" id="cd12913">
    <property type="entry name" value="PDC1_MCP_like"/>
    <property type="match status" value="1"/>
</dbReference>
<evidence type="ECO:0000256" key="2">
    <source>
        <dbReference type="ARBA" id="ARBA00004651"/>
    </source>
</evidence>
<dbReference type="InterPro" id="IPR005467">
    <property type="entry name" value="His_kinase_dom"/>
</dbReference>
<dbReference type="InterPro" id="IPR033479">
    <property type="entry name" value="dCache_1"/>
</dbReference>
<evidence type="ECO:0000256" key="11">
    <source>
        <dbReference type="ARBA" id="ARBA00023136"/>
    </source>
</evidence>
<dbReference type="GO" id="GO:0000155">
    <property type="term" value="F:phosphorelay sensor kinase activity"/>
    <property type="evidence" value="ECO:0007669"/>
    <property type="project" value="InterPro"/>
</dbReference>
<keyword evidence="5" id="KW-0597">Phosphoprotein</keyword>
<evidence type="ECO:0000256" key="8">
    <source>
        <dbReference type="ARBA" id="ARBA00022777"/>
    </source>
</evidence>
<dbReference type="Gene3D" id="1.10.287.130">
    <property type="match status" value="1"/>
</dbReference>
<dbReference type="PRINTS" id="PR00344">
    <property type="entry name" value="BCTRLSENSOR"/>
</dbReference>
<accession>A0A951PA61</accession>
<dbReference type="SMART" id="SM00387">
    <property type="entry name" value="HATPase_c"/>
    <property type="match status" value="1"/>
</dbReference>
<evidence type="ECO:0000313" key="16">
    <source>
        <dbReference type="EMBL" id="MBW4465831.1"/>
    </source>
</evidence>
<keyword evidence="10" id="KW-0902">Two-component regulatory system</keyword>
<dbReference type="PANTHER" id="PTHR43065:SF48">
    <property type="entry name" value="HISTIDINE KINASE"/>
    <property type="match status" value="1"/>
</dbReference>
<dbReference type="InterPro" id="IPR036890">
    <property type="entry name" value="HATPase_C_sf"/>
</dbReference>
<dbReference type="SMART" id="SM00304">
    <property type="entry name" value="HAMP"/>
    <property type="match status" value="1"/>
</dbReference>
<keyword evidence="9 13" id="KW-1133">Transmembrane helix</keyword>
<evidence type="ECO:0000313" key="17">
    <source>
        <dbReference type="Proteomes" id="UP000707356"/>
    </source>
</evidence>